<dbReference type="WBParaSite" id="MhA1_Contig55.frz3.gene18">
    <property type="protein sequence ID" value="MhA1_Contig55.frz3.gene18"/>
    <property type="gene ID" value="MhA1_Contig55.frz3.gene18"/>
</dbReference>
<dbReference type="Proteomes" id="UP000095281">
    <property type="component" value="Unplaced"/>
</dbReference>
<evidence type="ECO:0000256" key="2">
    <source>
        <dbReference type="SAM" id="MobiDB-lite"/>
    </source>
</evidence>
<sequence>MSNKPTRPGPWMVLWKLLWENPNLPKKYIGEDQYGNKFYELPKPRSTGNVSRGYCPAPGAPDPPIEWLSWTKMTRRFPPSEEEIRLNRARQQQQLAADAETEKRAPQIATKGGAVEKDKGFPDYKEDDFEHIPGAKKDEKRLSDKEKVSPLHGTPYPD</sequence>
<comment type="similarity">
    <text evidence="1">Belongs to the complex I NDUFA12 subunit family.</text>
</comment>
<evidence type="ECO:0000313" key="3">
    <source>
        <dbReference type="Proteomes" id="UP000095281"/>
    </source>
</evidence>
<evidence type="ECO:0000313" key="4">
    <source>
        <dbReference type="WBParaSite" id="MhA1_Contig55.frz3.gene18"/>
    </source>
</evidence>
<dbReference type="GO" id="GO:0032981">
    <property type="term" value="P:mitochondrial respiratory chain complex I assembly"/>
    <property type="evidence" value="ECO:0007669"/>
    <property type="project" value="TreeGrafter"/>
</dbReference>
<dbReference type="GO" id="GO:0005739">
    <property type="term" value="C:mitochondrion"/>
    <property type="evidence" value="ECO:0007669"/>
    <property type="project" value="TreeGrafter"/>
</dbReference>
<dbReference type="InterPro" id="IPR007763">
    <property type="entry name" value="NDUFA12"/>
</dbReference>
<feature type="region of interest" description="Disordered" evidence="2">
    <location>
        <begin position="87"/>
        <end position="158"/>
    </location>
</feature>
<proteinExistence type="inferred from homology"/>
<organism evidence="3 4">
    <name type="scientific">Meloidogyne hapla</name>
    <name type="common">Root-knot nematode worm</name>
    <dbReference type="NCBI Taxonomy" id="6305"/>
    <lineage>
        <taxon>Eukaryota</taxon>
        <taxon>Metazoa</taxon>
        <taxon>Ecdysozoa</taxon>
        <taxon>Nematoda</taxon>
        <taxon>Chromadorea</taxon>
        <taxon>Rhabditida</taxon>
        <taxon>Tylenchina</taxon>
        <taxon>Tylenchomorpha</taxon>
        <taxon>Tylenchoidea</taxon>
        <taxon>Meloidogynidae</taxon>
        <taxon>Meloidogyninae</taxon>
        <taxon>Meloidogyne</taxon>
    </lineage>
</organism>
<name>A0A1I8BTU3_MELHA</name>
<reference evidence="4" key="1">
    <citation type="submission" date="2016-11" db="UniProtKB">
        <authorList>
            <consortium name="WormBaseParasite"/>
        </authorList>
    </citation>
    <scope>IDENTIFICATION</scope>
</reference>
<feature type="compositionally biased region" description="Low complexity" evidence="2">
    <location>
        <begin position="89"/>
        <end position="98"/>
    </location>
</feature>
<dbReference type="AlphaFoldDB" id="A0A1I8BTU3"/>
<dbReference type="Pfam" id="PF05071">
    <property type="entry name" value="NDUFA12"/>
    <property type="match status" value="1"/>
</dbReference>
<dbReference type="PANTHER" id="PTHR32470:SF2">
    <property type="entry name" value="NADH DEHYDROGENASE [UBIQUINONE] 1 ALPHA SUBCOMPLEX ASSEMBLY FACTOR 2"/>
    <property type="match status" value="1"/>
</dbReference>
<dbReference type="PANTHER" id="PTHR32470">
    <property type="entry name" value="ADH DEHYDROGENASE [UBIQUINONE] 1 ALPHA SUBCOMPLEX ASSEMBLY FACTOR 2"/>
    <property type="match status" value="1"/>
</dbReference>
<accession>A0A1I8BTU3</accession>
<evidence type="ECO:0000256" key="1">
    <source>
        <dbReference type="ARBA" id="ARBA00007355"/>
    </source>
</evidence>
<dbReference type="GO" id="GO:0045271">
    <property type="term" value="C:respiratory chain complex I"/>
    <property type="evidence" value="ECO:0007669"/>
    <property type="project" value="InterPro"/>
</dbReference>
<feature type="compositionally biased region" description="Basic and acidic residues" evidence="2">
    <location>
        <begin position="114"/>
        <end position="149"/>
    </location>
</feature>
<protein>
    <submittedName>
        <fullName evidence="4">NADH dehydrogenase [ubiquinone] 1 alpha subcomplex subunit 12</fullName>
    </submittedName>
</protein>
<keyword evidence="3" id="KW-1185">Reference proteome</keyword>
<dbReference type="InterPro" id="IPR052618">
    <property type="entry name" value="ComplexI_NDUFA12"/>
</dbReference>